<gene>
    <name evidence="6" type="ORF">N7G274_000245</name>
</gene>
<dbReference type="SUPFAM" id="SSF52080">
    <property type="entry name" value="Ribosomal proteins L15p and L18e"/>
    <property type="match status" value="1"/>
</dbReference>
<dbReference type="InterPro" id="IPR030878">
    <property type="entry name" value="Ribosomal_uL15"/>
</dbReference>
<name>A0ABR4AUN0_9LECA</name>
<dbReference type="PANTHER" id="PTHR12934:SF11">
    <property type="entry name" value="LARGE RIBOSOMAL SUBUNIT PROTEIN UL15M"/>
    <property type="match status" value="1"/>
</dbReference>
<dbReference type="Pfam" id="PF00828">
    <property type="entry name" value="Ribosomal_L27A"/>
    <property type="match status" value="1"/>
</dbReference>
<dbReference type="NCBIfam" id="TIGR01071">
    <property type="entry name" value="rplO_bact"/>
    <property type="match status" value="1"/>
</dbReference>
<reference evidence="6 7" key="1">
    <citation type="submission" date="2024-09" db="EMBL/GenBank/DDBJ databases">
        <title>Rethinking Asexuality: The Enigmatic Case of Functional Sexual Genes in Lepraria (Stereocaulaceae).</title>
        <authorList>
            <person name="Doellman M."/>
            <person name="Sun Y."/>
            <person name="Barcenas-Pena A."/>
            <person name="Lumbsch H.T."/>
            <person name="Grewe F."/>
        </authorList>
    </citation>
    <scope>NUCLEOTIDE SEQUENCE [LARGE SCALE GENOMIC DNA]</scope>
    <source>
        <strain evidence="6 7">Mercado 3170</strain>
    </source>
</reference>
<dbReference type="InterPro" id="IPR021131">
    <property type="entry name" value="Ribosomal_uL15/eL18"/>
</dbReference>
<evidence type="ECO:0000256" key="4">
    <source>
        <dbReference type="SAM" id="MobiDB-lite"/>
    </source>
</evidence>
<proteinExistence type="inferred from homology"/>
<dbReference type="InterPro" id="IPR005749">
    <property type="entry name" value="Ribosomal_uL15_bac-type"/>
</dbReference>
<protein>
    <recommendedName>
        <fullName evidence="5">Large ribosomal subunit protein uL15/eL18 domain-containing protein</fullName>
    </recommendedName>
</protein>
<comment type="caution">
    <text evidence="6">The sequence shown here is derived from an EMBL/GenBank/DDBJ whole genome shotgun (WGS) entry which is preliminary data.</text>
</comment>
<evidence type="ECO:0000313" key="7">
    <source>
        <dbReference type="Proteomes" id="UP001590950"/>
    </source>
</evidence>
<evidence type="ECO:0000256" key="2">
    <source>
        <dbReference type="ARBA" id="ARBA00022980"/>
    </source>
</evidence>
<keyword evidence="3" id="KW-0687">Ribonucleoprotein</keyword>
<dbReference type="PANTHER" id="PTHR12934">
    <property type="entry name" value="50S RIBOSOMAL PROTEIN L15"/>
    <property type="match status" value="1"/>
</dbReference>
<evidence type="ECO:0000313" key="6">
    <source>
        <dbReference type="EMBL" id="KAL2048334.1"/>
    </source>
</evidence>
<feature type="region of interest" description="Disordered" evidence="4">
    <location>
        <begin position="49"/>
        <end position="89"/>
    </location>
</feature>
<keyword evidence="7" id="KW-1185">Reference proteome</keyword>
<feature type="domain" description="Large ribosomal subunit protein uL15/eL18" evidence="5">
    <location>
        <begin position="114"/>
        <end position="190"/>
    </location>
</feature>
<sequence length="293" mass="32054">MPPRLHSLLRFSHSIVRPNIDVLLFLGPFHDTPQQRSASILASLSKNPGSFRTAKRLGRGPSSGKGKTSGRGHKGQKQHGKVPLGFNGGQTKDEVVAGKRGDHFWAAFTEDMKPLNLCKVQDWVDQGRLDPSKPITIKELCESRCVSNVKDGVKLLAKGSEQFSTPLNIIISRASAKAIATVEAAGGSVTTRYYTAFAVKKIVQGKMDPINSLQSQIEAGAETLKRPFYNRLPDPTSRKDIEYYRDPAHRGYLSHLVPEGHGPSLFYRTPGTGKIATRKASKAKAADGANRIW</sequence>
<organism evidence="6 7">
    <name type="scientific">Stereocaulon virgatum</name>
    <dbReference type="NCBI Taxonomy" id="373712"/>
    <lineage>
        <taxon>Eukaryota</taxon>
        <taxon>Fungi</taxon>
        <taxon>Dikarya</taxon>
        <taxon>Ascomycota</taxon>
        <taxon>Pezizomycotina</taxon>
        <taxon>Lecanoromycetes</taxon>
        <taxon>OSLEUM clade</taxon>
        <taxon>Lecanoromycetidae</taxon>
        <taxon>Lecanorales</taxon>
        <taxon>Lecanorineae</taxon>
        <taxon>Stereocaulaceae</taxon>
        <taxon>Stereocaulon</taxon>
    </lineage>
</organism>
<dbReference type="EMBL" id="JBEFKJ010000001">
    <property type="protein sequence ID" value="KAL2048334.1"/>
    <property type="molecule type" value="Genomic_DNA"/>
</dbReference>
<comment type="similarity">
    <text evidence="1">Belongs to the universal ribosomal protein uL15 family.</text>
</comment>
<feature type="compositionally biased region" description="Basic residues" evidence="4">
    <location>
        <begin position="68"/>
        <end position="80"/>
    </location>
</feature>
<evidence type="ECO:0000256" key="3">
    <source>
        <dbReference type="ARBA" id="ARBA00023274"/>
    </source>
</evidence>
<dbReference type="Proteomes" id="UP001590950">
    <property type="component" value="Unassembled WGS sequence"/>
</dbReference>
<dbReference type="Gene3D" id="3.100.10.10">
    <property type="match status" value="1"/>
</dbReference>
<evidence type="ECO:0000256" key="1">
    <source>
        <dbReference type="ARBA" id="ARBA00007320"/>
    </source>
</evidence>
<keyword evidence="2" id="KW-0689">Ribosomal protein</keyword>
<dbReference type="InterPro" id="IPR036227">
    <property type="entry name" value="Ribosomal_uL15/eL18_sf"/>
</dbReference>
<dbReference type="HAMAP" id="MF_01341">
    <property type="entry name" value="Ribosomal_uL15"/>
    <property type="match status" value="1"/>
</dbReference>
<evidence type="ECO:0000259" key="5">
    <source>
        <dbReference type="Pfam" id="PF00828"/>
    </source>
</evidence>
<accession>A0ABR4AUN0</accession>